<dbReference type="PRINTS" id="PR00007">
    <property type="entry name" value="COMPLEMNTC1Q"/>
</dbReference>
<feature type="domain" description="C1q" evidence="6">
    <location>
        <begin position="131"/>
        <end position="273"/>
    </location>
</feature>
<feature type="signal peptide" evidence="5">
    <location>
        <begin position="1"/>
        <end position="18"/>
    </location>
</feature>
<dbReference type="Proteomes" id="UP001591681">
    <property type="component" value="Unassembled WGS sequence"/>
</dbReference>
<organism evidence="7 8">
    <name type="scientific">Coilia grayii</name>
    <name type="common">Gray's grenadier anchovy</name>
    <dbReference type="NCBI Taxonomy" id="363190"/>
    <lineage>
        <taxon>Eukaryota</taxon>
        <taxon>Metazoa</taxon>
        <taxon>Chordata</taxon>
        <taxon>Craniata</taxon>
        <taxon>Vertebrata</taxon>
        <taxon>Euteleostomi</taxon>
        <taxon>Actinopterygii</taxon>
        <taxon>Neopterygii</taxon>
        <taxon>Teleostei</taxon>
        <taxon>Clupei</taxon>
        <taxon>Clupeiformes</taxon>
        <taxon>Clupeoidei</taxon>
        <taxon>Engraulidae</taxon>
        <taxon>Coilinae</taxon>
        <taxon>Coilia</taxon>
    </lineage>
</organism>
<dbReference type="InterPro" id="IPR001073">
    <property type="entry name" value="C1q_dom"/>
</dbReference>
<keyword evidence="2" id="KW-0964">Secreted</keyword>
<evidence type="ECO:0000256" key="3">
    <source>
        <dbReference type="ARBA" id="ARBA00022729"/>
    </source>
</evidence>
<name>A0ABD1KT27_9TELE</name>
<evidence type="ECO:0000256" key="5">
    <source>
        <dbReference type="SAM" id="SignalP"/>
    </source>
</evidence>
<dbReference type="Gene3D" id="2.60.120.40">
    <property type="match status" value="1"/>
</dbReference>
<proteinExistence type="predicted"/>
<protein>
    <recommendedName>
        <fullName evidence="6">C1q domain-containing protein</fullName>
    </recommendedName>
</protein>
<dbReference type="InterPro" id="IPR050822">
    <property type="entry name" value="Cerebellin_Synaptic_Org"/>
</dbReference>
<gene>
    <name evidence="7" type="ORF">ACEWY4_001473</name>
</gene>
<dbReference type="Pfam" id="PF00386">
    <property type="entry name" value="C1q"/>
    <property type="match status" value="1"/>
</dbReference>
<comment type="caution">
    <text evidence="7">The sequence shown here is derived from an EMBL/GenBank/DDBJ whole genome shotgun (WGS) entry which is preliminary data.</text>
</comment>
<dbReference type="PANTHER" id="PTHR22923:SF102">
    <property type="entry name" value="CEREBELLIN 13-RELATED"/>
    <property type="match status" value="1"/>
</dbReference>
<evidence type="ECO:0000313" key="8">
    <source>
        <dbReference type="Proteomes" id="UP001591681"/>
    </source>
</evidence>
<dbReference type="EMBL" id="JBHFQA010000002">
    <property type="protein sequence ID" value="KAL2102305.1"/>
    <property type="molecule type" value="Genomic_DNA"/>
</dbReference>
<dbReference type="PROSITE" id="PS50871">
    <property type="entry name" value="C1Q"/>
    <property type="match status" value="1"/>
</dbReference>
<dbReference type="GO" id="GO:0005576">
    <property type="term" value="C:extracellular region"/>
    <property type="evidence" value="ECO:0007669"/>
    <property type="project" value="UniProtKB-SubCell"/>
</dbReference>
<feature type="coiled-coil region" evidence="4">
    <location>
        <begin position="88"/>
        <end position="129"/>
    </location>
</feature>
<evidence type="ECO:0000256" key="2">
    <source>
        <dbReference type="ARBA" id="ARBA00022525"/>
    </source>
</evidence>
<dbReference type="PANTHER" id="PTHR22923">
    <property type="entry name" value="CEREBELLIN-RELATED"/>
    <property type="match status" value="1"/>
</dbReference>
<evidence type="ECO:0000313" key="7">
    <source>
        <dbReference type="EMBL" id="KAL2102305.1"/>
    </source>
</evidence>
<keyword evidence="3 5" id="KW-0732">Signal</keyword>
<dbReference type="AlphaFoldDB" id="A0ABD1KT27"/>
<dbReference type="SUPFAM" id="SSF49842">
    <property type="entry name" value="TNF-like"/>
    <property type="match status" value="1"/>
</dbReference>
<dbReference type="SMART" id="SM00110">
    <property type="entry name" value="C1Q"/>
    <property type="match status" value="1"/>
</dbReference>
<keyword evidence="8" id="KW-1185">Reference proteome</keyword>
<sequence>MKIIMVLVFLCGAFQADLQEIGVLTRSLQSLVEEDANPIPNTRTSPRDCAPDMCELLIRLGTMKARLTAGERKAEEQEHALTEMRTVVREQEALLAQQQATMQEERAKLAQLSAAVSTLTSTVQTLERKLHNRPEVAFSASLYSSGSKVLGPFGSDKTVVFRKVLSNIGNAYNSATGIFTAPVGGVYYFTFTAFTAGTPKRVYLRKNGQNVVSVTDVADNEDSASNGAVLVLKKWDQVYLVLNGYSRSRHTLYDDAYHFTTFTGFLLYSQSTL</sequence>
<keyword evidence="4" id="KW-0175">Coiled coil</keyword>
<evidence type="ECO:0000256" key="4">
    <source>
        <dbReference type="SAM" id="Coils"/>
    </source>
</evidence>
<feature type="chain" id="PRO_5044757708" description="C1q domain-containing protein" evidence="5">
    <location>
        <begin position="19"/>
        <end position="273"/>
    </location>
</feature>
<accession>A0ABD1KT27</accession>
<dbReference type="InterPro" id="IPR008983">
    <property type="entry name" value="Tumour_necrosis_fac-like_dom"/>
</dbReference>
<reference evidence="7 8" key="1">
    <citation type="submission" date="2024-09" db="EMBL/GenBank/DDBJ databases">
        <title>A chromosome-level genome assembly of Gray's grenadier anchovy, Coilia grayii.</title>
        <authorList>
            <person name="Fu Z."/>
        </authorList>
    </citation>
    <scope>NUCLEOTIDE SEQUENCE [LARGE SCALE GENOMIC DNA]</scope>
    <source>
        <strain evidence="7">G4</strain>
        <tissue evidence="7">Muscle</tissue>
    </source>
</reference>
<comment type="subcellular location">
    <subcellularLocation>
        <location evidence="1">Secreted</location>
    </subcellularLocation>
</comment>
<evidence type="ECO:0000256" key="1">
    <source>
        <dbReference type="ARBA" id="ARBA00004613"/>
    </source>
</evidence>
<evidence type="ECO:0000259" key="6">
    <source>
        <dbReference type="PROSITE" id="PS50871"/>
    </source>
</evidence>